<feature type="region of interest" description="Disordered" evidence="1">
    <location>
        <begin position="217"/>
        <end position="257"/>
    </location>
</feature>
<dbReference type="InterPro" id="IPR013498">
    <property type="entry name" value="Topo_IA_Znf"/>
</dbReference>
<dbReference type="GO" id="GO:0006265">
    <property type="term" value="P:DNA topological change"/>
    <property type="evidence" value="ECO:0007669"/>
    <property type="project" value="InterPro"/>
</dbReference>
<dbReference type="STRING" id="243159.AFE_2769"/>
<evidence type="ECO:0000259" key="3">
    <source>
        <dbReference type="Pfam" id="PF01396"/>
    </source>
</evidence>
<dbReference type="Pfam" id="PF04471">
    <property type="entry name" value="Mrr_cat"/>
    <property type="match status" value="1"/>
</dbReference>
<protein>
    <submittedName>
        <fullName evidence="5">Restriction endonuclease, putative</fullName>
    </submittedName>
</protein>
<dbReference type="Gene3D" id="3.40.1350.10">
    <property type="match status" value="1"/>
</dbReference>
<dbReference type="eggNOG" id="COG1715">
    <property type="taxonomic scope" value="Bacteria"/>
</dbReference>
<feature type="transmembrane region" description="Helical" evidence="2">
    <location>
        <begin position="186"/>
        <end position="207"/>
    </location>
</feature>
<dbReference type="REBASE" id="19591">
    <property type="entry name" value="AfeAMrr2P"/>
</dbReference>
<dbReference type="PANTHER" id="PTHR30015">
    <property type="entry name" value="MRR RESTRICTION SYSTEM PROTEIN"/>
    <property type="match status" value="1"/>
</dbReference>
<dbReference type="InterPro" id="IPR052906">
    <property type="entry name" value="Type_IV_Methyl-Rstrct_Enzyme"/>
</dbReference>
<dbReference type="SUPFAM" id="SSF57783">
    <property type="entry name" value="Zinc beta-ribbon"/>
    <property type="match status" value="1"/>
</dbReference>
<evidence type="ECO:0000313" key="6">
    <source>
        <dbReference type="Proteomes" id="UP000001362"/>
    </source>
</evidence>
<keyword evidence="5" id="KW-0255">Endonuclease</keyword>
<dbReference type="GO" id="GO:0015666">
    <property type="term" value="F:restriction endodeoxyribonuclease activity"/>
    <property type="evidence" value="ECO:0007669"/>
    <property type="project" value="TreeGrafter"/>
</dbReference>
<dbReference type="AlphaFoldDB" id="B7J8J6"/>
<sequence>MNSARLKGDHASNPDLYAAELRHDRVIALMLSFPNQIVFRHPVPSLASMERLWVPEQKQERVIISSPYPQMLPPYGRLSSRNGETSRAVARFGPAPLSGLEPWILWVRVSPCPMLDVRPICSICTISNTNEKARKPPVTNRRAERPGGEHAWVLAAALAVIALVFAWIMIPAIFAGNPFSNALLPLLKMAGSVLAAFAGIGALKLYLEKKRWRERQNDPVPLKNRSYQPQRAPYASRVKPDTTYSQQKGHTVPQPNSSRAEWSLELLRSLEWKRFEDLCDEYSKTKGMRTQTTRLGADGGIDIRIYRETGDPMGVIQCKAWKKDIGVKLIRELAGVMAHEKVKNGVFITTSSFTPDATVFAAANGIILLDGKEFLNAIKTLPVSDQEHLLTFATSGDYTTPTCAKCGVKMVLKNGYSEFWGCPNYPRCRETIRIRGGGRK</sequence>
<proteinExistence type="predicted"/>
<reference evidence="5 6" key="1">
    <citation type="journal article" date="2008" name="BMC Genomics">
        <title>Acidithiobacillus ferrooxidans metabolism: from genome sequence to industrial applications.</title>
        <authorList>
            <person name="Valdes J."/>
            <person name="Pedroso I."/>
            <person name="Quatrini R."/>
            <person name="Dodson R.J."/>
            <person name="Tettelin H."/>
            <person name="Blake R.II."/>
            <person name="Eisen J.A."/>
            <person name="Holmes D.S."/>
        </authorList>
    </citation>
    <scope>NUCLEOTIDE SEQUENCE [LARGE SCALE GENOMIC DNA]</scope>
    <source>
        <strain evidence="6">ATCC 23270 / DSM 14882 / CIP 104768 / NCIMB 8455</strain>
    </source>
</reference>
<dbReference type="InterPro" id="IPR011335">
    <property type="entry name" value="Restrct_endonuc-II-like"/>
</dbReference>
<dbReference type="PANTHER" id="PTHR30015:SF7">
    <property type="entry name" value="TYPE IV METHYL-DIRECTED RESTRICTION ENZYME ECOKMRR"/>
    <property type="match status" value="1"/>
</dbReference>
<organism evidence="5 6">
    <name type="scientific">Acidithiobacillus ferrooxidans (strain ATCC 23270 / DSM 14882 / CIP 104768 / NCIMB 8455)</name>
    <name type="common">Ferrobacillus ferrooxidans (strain ATCC 23270)</name>
    <dbReference type="NCBI Taxonomy" id="243159"/>
    <lineage>
        <taxon>Bacteria</taxon>
        <taxon>Pseudomonadati</taxon>
        <taxon>Pseudomonadota</taxon>
        <taxon>Acidithiobacillia</taxon>
        <taxon>Acidithiobacillales</taxon>
        <taxon>Acidithiobacillaceae</taxon>
        <taxon>Acidithiobacillus</taxon>
    </lineage>
</organism>
<dbReference type="EMBL" id="CP001219">
    <property type="protein sequence ID" value="ACK79173.1"/>
    <property type="molecule type" value="Genomic_DNA"/>
</dbReference>
<evidence type="ECO:0000256" key="2">
    <source>
        <dbReference type="SAM" id="Phobius"/>
    </source>
</evidence>
<keyword evidence="6" id="KW-1185">Reference proteome</keyword>
<dbReference type="GO" id="GO:0005694">
    <property type="term" value="C:chromosome"/>
    <property type="evidence" value="ECO:0007669"/>
    <property type="project" value="InterPro"/>
</dbReference>
<dbReference type="PaxDb" id="243159-AFE_2769"/>
<dbReference type="GO" id="GO:0003916">
    <property type="term" value="F:DNA topoisomerase activity"/>
    <property type="evidence" value="ECO:0007669"/>
    <property type="project" value="InterPro"/>
</dbReference>
<dbReference type="KEGG" id="afr:AFE_2769"/>
<dbReference type="InterPro" id="IPR007560">
    <property type="entry name" value="Restrct_endonuc_IV_Mrr"/>
</dbReference>
<keyword evidence="2" id="KW-0472">Membrane</keyword>
<dbReference type="Proteomes" id="UP000001362">
    <property type="component" value="Chromosome"/>
</dbReference>
<accession>B7J8J6</accession>
<keyword evidence="2" id="KW-1133">Transmembrane helix</keyword>
<dbReference type="InterPro" id="IPR011856">
    <property type="entry name" value="tRNA_endonuc-like_dom_sf"/>
</dbReference>
<dbReference type="HOGENOM" id="CLU_050636_1_0_6"/>
<evidence type="ECO:0000256" key="1">
    <source>
        <dbReference type="SAM" id="MobiDB-lite"/>
    </source>
</evidence>
<feature type="transmembrane region" description="Helical" evidence="2">
    <location>
        <begin position="151"/>
        <end position="174"/>
    </location>
</feature>
<dbReference type="GO" id="GO:0009307">
    <property type="term" value="P:DNA restriction-modification system"/>
    <property type="evidence" value="ECO:0007669"/>
    <property type="project" value="InterPro"/>
</dbReference>
<keyword evidence="5" id="KW-0540">Nuclease</keyword>
<feature type="domain" description="Restriction endonuclease type IV Mrr" evidence="4">
    <location>
        <begin position="267"/>
        <end position="377"/>
    </location>
</feature>
<dbReference type="SUPFAM" id="SSF52980">
    <property type="entry name" value="Restriction endonuclease-like"/>
    <property type="match status" value="1"/>
</dbReference>
<gene>
    <name evidence="5" type="ordered locus">AFE_2769</name>
</gene>
<evidence type="ECO:0000259" key="4">
    <source>
        <dbReference type="Pfam" id="PF04471"/>
    </source>
</evidence>
<keyword evidence="5" id="KW-0378">Hydrolase</keyword>
<dbReference type="Pfam" id="PF01396">
    <property type="entry name" value="Zn_ribbon_Top1"/>
    <property type="match status" value="1"/>
</dbReference>
<dbReference type="GO" id="GO:0003677">
    <property type="term" value="F:DNA binding"/>
    <property type="evidence" value="ECO:0007669"/>
    <property type="project" value="InterPro"/>
</dbReference>
<evidence type="ECO:0000313" key="5">
    <source>
        <dbReference type="EMBL" id="ACK79173.1"/>
    </source>
</evidence>
<dbReference type="eggNOG" id="COG0551">
    <property type="taxonomic scope" value="Bacteria"/>
</dbReference>
<feature type="compositionally biased region" description="Polar residues" evidence="1">
    <location>
        <begin position="242"/>
        <end position="256"/>
    </location>
</feature>
<feature type="domain" description="DNA topoisomerase type IA zn finger" evidence="3">
    <location>
        <begin position="402"/>
        <end position="433"/>
    </location>
</feature>
<keyword evidence="2" id="KW-0812">Transmembrane</keyword>
<dbReference type="Gene3D" id="3.30.65.10">
    <property type="entry name" value="Bacterial Topoisomerase I, domain 1"/>
    <property type="match status" value="1"/>
</dbReference>
<name>B7J8J6_ACIF2</name>